<organism evidence="2 3">
    <name type="scientific">Stephania japonica</name>
    <dbReference type="NCBI Taxonomy" id="461633"/>
    <lineage>
        <taxon>Eukaryota</taxon>
        <taxon>Viridiplantae</taxon>
        <taxon>Streptophyta</taxon>
        <taxon>Embryophyta</taxon>
        <taxon>Tracheophyta</taxon>
        <taxon>Spermatophyta</taxon>
        <taxon>Magnoliopsida</taxon>
        <taxon>Ranunculales</taxon>
        <taxon>Menispermaceae</taxon>
        <taxon>Menispermoideae</taxon>
        <taxon>Cissampelideae</taxon>
        <taxon>Stephania</taxon>
    </lineage>
</organism>
<dbReference type="Proteomes" id="UP001417504">
    <property type="component" value="Unassembled WGS sequence"/>
</dbReference>
<evidence type="ECO:0000313" key="3">
    <source>
        <dbReference type="Proteomes" id="UP001417504"/>
    </source>
</evidence>
<keyword evidence="1" id="KW-1133">Transmembrane helix</keyword>
<gene>
    <name evidence="2" type="ORF">Sjap_014212</name>
</gene>
<keyword evidence="1" id="KW-0812">Transmembrane</keyword>
<evidence type="ECO:0000313" key="2">
    <source>
        <dbReference type="EMBL" id="KAK9124610.1"/>
    </source>
</evidence>
<accession>A0AAP0J070</accession>
<comment type="caution">
    <text evidence="2">The sequence shown here is derived from an EMBL/GenBank/DDBJ whole genome shotgun (WGS) entry which is preliminary data.</text>
</comment>
<reference evidence="2 3" key="1">
    <citation type="submission" date="2024-01" db="EMBL/GenBank/DDBJ databases">
        <title>Genome assemblies of Stephania.</title>
        <authorList>
            <person name="Yang L."/>
        </authorList>
    </citation>
    <scope>NUCLEOTIDE SEQUENCE [LARGE SCALE GENOMIC DNA]</scope>
    <source>
        <strain evidence="2">QJT</strain>
        <tissue evidence="2">Leaf</tissue>
    </source>
</reference>
<name>A0AAP0J070_9MAGN</name>
<evidence type="ECO:0000256" key="1">
    <source>
        <dbReference type="SAM" id="Phobius"/>
    </source>
</evidence>
<dbReference type="AlphaFoldDB" id="A0AAP0J070"/>
<keyword evidence="3" id="KW-1185">Reference proteome</keyword>
<keyword evidence="1" id="KW-0472">Membrane</keyword>
<dbReference type="EMBL" id="JBBNAE010000005">
    <property type="protein sequence ID" value="KAK9124610.1"/>
    <property type="molecule type" value="Genomic_DNA"/>
</dbReference>
<feature type="transmembrane region" description="Helical" evidence="1">
    <location>
        <begin position="12"/>
        <end position="40"/>
    </location>
</feature>
<protein>
    <submittedName>
        <fullName evidence="2">Uncharacterized protein</fullName>
    </submittedName>
</protein>
<sequence>MNSKLYRISKSLLILTPFITLQTVFYGLYVAMCIFFVLLFRYMMEFVDDIFIYVGIYILKVLAMTNL</sequence>
<proteinExistence type="predicted"/>